<protein>
    <submittedName>
        <fullName evidence="2">Uncharacterized protein</fullName>
    </submittedName>
</protein>
<evidence type="ECO:0000313" key="2">
    <source>
        <dbReference type="EMBL" id="GGS39831.1"/>
    </source>
</evidence>
<reference evidence="2" key="2">
    <citation type="submission" date="2020-09" db="EMBL/GenBank/DDBJ databases">
        <authorList>
            <person name="Sun Q."/>
            <person name="Ohkuma M."/>
        </authorList>
    </citation>
    <scope>NUCLEOTIDE SEQUENCE</scope>
    <source>
        <strain evidence="2">JCM 4234</strain>
    </source>
</reference>
<reference evidence="2" key="1">
    <citation type="journal article" date="2014" name="Int. J. Syst. Evol. Microbiol.">
        <title>Complete genome sequence of Corynebacterium casei LMG S-19264T (=DSM 44701T), isolated from a smear-ripened cheese.</title>
        <authorList>
            <consortium name="US DOE Joint Genome Institute (JGI-PGF)"/>
            <person name="Walter F."/>
            <person name="Albersmeier A."/>
            <person name="Kalinowski J."/>
            <person name="Ruckert C."/>
        </authorList>
    </citation>
    <scope>NUCLEOTIDE SEQUENCE</scope>
    <source>
        <strain evidence="2">JCM 4234</strain>
    </source>
</reference>
<accession>A0A918GIV0</accession>
<gene>
    <name evidence="2" type="ORF">GCM10010238_31570</name>
</gene>
<proteinExistence type="predicted"/>
<dbReference type="SUPFAM" id="SSF56235">
    <property type="entry name" value="N-terminal nucleophile aminohydrolases (Ntn hydrolases)"/>
    <property type="match status" value="1"/>
</dbReference>
<comment type="caution">
    <text evidence="2">The sequence shown here is derived from an EMBL/GenBank/DDBJ whole genome shotgun (WGS) entry which is preliminary data.</text>
</comment>
<sequence>MFEPPLEDGPCGGTVNATRDLRVDWADDPVDRLGDLLGVWLPQHDDYVRRGLDPASSPSYGVPGDPR</sequence>
<dbReference type="EMBL" id="BMSL01000007">
    <property type="protein sequence ID" value="GGS39831.1"/>
    <property type="molecule type" value="Genomic_DNA"/>
</dbReference>
<dbReference type="AlphaFoldDB" id="A0A918GIV0"/>
<evidence type="ECO:0000256" key="1">
    <source>
        <dbReference type="SAM" id="MobiDB-lite"/>
    </source>
</evidence>
<feature type="region of interest" description="Disordered" evidence="1">
    <location>
        <begin position="48"/>
        <end position="67"/>
    </location>
</feature>
<dbReference type="InterPro" id="IPR029055">
    <property type="entry name" value="Ntn_hydrolases_N"/>
</dbReference>
<dbReference type="Proteomes" id="UP000653493">
    <property type="component" value="Unassembled WGS sequence"/>
</dbReference>
<name>A0A918GIV0_STRGD</name>
<evidence type="ECO:0000313" key="3">
    <source>
        <dbReference type="Proteomes" id="UP000653493"/>
    </source>
</evidence>
<keyword evidence="3" id="KW-1185">Reference proteome</keyword>
<organism evidence="2 3">
    <name type="scientific">Streptomyces griseoviridis</name>
    <dbReference type="NCBI Taxonomy" id="45398"/>
    <lineage>
        <taxon>Bacteria</taxon>
        <taxon>Bacillati</taxon>
        <taxon>Actinomycetota</taxon>
        <taxon>Actinomycetes</taxon>
        <taxon>Kitasatosporales</taxon>
        <taxon>Streptomycetaceae</taxon>
        <taxon>Streptomyces</taxon>
    </lineage>
</organism>